<dbReference type="InterPro" id="IPR002798">
    <property type="entry name" value="SpoIIM-like"/>
</dbReference>
<sequence length="320" mass="34518">MYSIAFARVHGPTWARLEQLALKRVRSGRESEEFVALYKEVTGHLAYLRAEGAPSADVREVSRILALARGSLTSAKSSSLRGLAQFFGRELPRAFFRVRWWAAGFAVLTLALAVTTALYLSTHPQAFAALGSEADLAHVAKVEFSSYYTEHAHSDFSAIVWTNNAWIALVSVGAGFTGVFPVYMIWQNAVNVGAMGAIMAHFGELPTFFWLIIPHGLLELTAIFFAAGAGFKLFWTILAPGPFPRAVAFAREGKQTLLVGFGLVGVLGLSALVEGFVTPSSLPPVVKVVIGALALGAFVVWYEVGGRRAKAPDEPILYAA</sequence>
<feature type="transmembrane region" description="Helical" evidence="1">
    <location>
        <begin position="98"/>
        <end position="120"/>
    </location>
</feature>
<feature type="transmembrane region" description="Helical" evidence="1">
    <location>
        <begin position="285"/>
        <end position="302"/>
    </location>
</feature>
<keyword evidence="1" id="KW-0472">Membrane</keyword>
<dbReference type="RefSeq" id="WP_278059284.1">
    <property type="nucleotide sequence ID" value="NZ_CP121247.1"/>
</dbReference>
<dbReference type="PANTHER" id="PTHR35337">
    <property type="entry name" value="SLR1478 PROTEIN"/>
    <property type="match status" value="1"/>
</dbReference>
<organism evidence="2 3">
    <name type="scientific">Arcanobacterium wilhelmae</name>
    <dbReference type="NCBI Taxonomy" id="1803177"/>
    <lineage>
        <taxon>Bacteria</taxon>
        <taxon>Bacillati</taxon>
        <taxon>Actinomycetota</taxon>
        <taxon>Actinomycetes</taxon>
        <taxon>Actinomycetales</taxon>
        <taxon>Actinomycetaceae</taxon>
        <taxon>Arcanobacterium</taxon>
    </lineage>
</organism>
<dbReference type="EMBL" id="JAUSQW010000001">
    <property type="protein sequence ID" value="MDP9801352.1"/>
    <property type="molecule type" value="Genomic_DNA"/>
</dbReference>
<evidence type="ECO:0000313" key="2">
    <source>
        <dbReference type="EMBL" id="MDP9801352.1"/>
    </source>
</evidence>
<dbReference type="PANTHER" id="PTHR35337:SF1">
    <property type="entry name" value="SLR1478 PROTEIN"/>
    <property type="match status" value="1"/>
</dbReference>
<keyword evidence="1" id="KW-0812">Transmembrane</keyword>
<keyword evidence="3" id="KW-1185">Reference proteome</keyword>
<dbReference type="Proteomes" id="UP001235966">
    <property type="component" value="Unassembled WGS sequence"/>
</dbReference>
<comment type="caution">
    <text evidence="2">The sequence shown here is derived from an EMBL/GenBank/DDBJ whole genome shotgun (WGS) entry which is preliminary data.</text>
</comment>
<feature type="transmembrane region" description="Helical" evidence="1">
    <location>
        <begin position="165"/>
        <end position="186"/>
    </location>
</feature>
<evidence type="ECO:0000313" key="3">
    <source>
        <dbReference type="Proteomes" id="UP001235966"/>
    </source>
</evidence>
<accession>A0ABT9NCB6</accession>
<proteinExistence type="predicted"/>
<feature type="transmembrane region" description="Helical" evidence="1">
    <location>
        <begin position="255"/>
        <end position="273"/>
    </location>
</feature>
<keyword evidence="1" id="KW-1133">Transmembrane helix</keyword>
<evidence type="ECO:0000256" key="1">
    <source>
        <dbReference type="SAM" id="Phobius"/>
    </source>
</evidence>
<name>A0ABT9NCB6_9ACTO</name>
<feature type="transmembrane region" description="Helical" evidence="1">
    <location>
        <begin position="223"/>
        <end position="243"/>
    </location>
</feature>
<dbReference type="Pfam" id="PF01944">
    <property type="entry name" value="SpoIIM"/>
    <property type="match status" value="1"/>
</dbReference>
<gene>
    <name evidence="2" type="ORF">J2S49_001428</name>
</gene>
<feature type="transmembrane region" description="Helical" evidence="1">
    <location>
        <begin position="198"/>
        <end position="217"/>
    </location>
</feature>
<protein>
    <submittedName>
        <fullName evidence="2">Membrane protein SpoIIM required for sporulation</fullName>
    </submittedName>
</protein>
<reference evidence="2 3" key="1">
    <citation type="submission" date="2023-07" db="EMBL/GenBank/DDBJ databases">
        <title>Sequencing the genomes of 1000 actinobacteria strains.</title>
        <authorList>
            <person name="Klenk H.-P."/>
        </authorList>
    </citation>
    <scope>NUCLEOTIDE SEQUENCE [LARGE SCALE GENOMIC DNA]</scope>
    <source>
        <strain evidence="2 3">DSM 102162</strain>
    </source>
</reference>